<dbReference type="AlphaFoldDB" id="A0A518XJG7"/>
<protein>
    <recommendedName>
        <fullName evidence="3">DUF2913 family protein</fullName>
    </recommendedName>
</protein>
<proteinExistence type="predicted"/>
<dbReference type="KEGG" id="pdis:D8B20_20630"/>
<evidence type="ECO:0008006" key="3">
    <source>
        <dbReference type="Google" id="ProtNLM"/>
    </source>
</evidence>
<evidence type="ECO:0000313" key="1">
    <source>
        <dbReference type="EMBL" id="QDY44332.1"/>
    </source>
</evidence>
<organism evidence="1 2">
    <name type="scientific">Candidatus Pantoea soli</name>
    <dbReference type="NCBI Taxonomy" id="3098669"/>
    <lineage>
        <taxon>Bacteria</taxon>
        <taxon>Pseudomonadati</taxon>
        <taxon>Pseudomonadota</taxon>
        <taxon>Gammaproteobacteria</taxon>
        <taxon>Enterobacterales</taxon>
        <taxon>Erwiniaceae</taxon>
        <taxon>Pantoea</taxon>
    </lineage>
</organism>
<gene>
    <name evidence="1" type="ORF">D8B20_20630</name>
</gene>
<keyword evidence="2" id="KW-1185">Reference proteome</keyword>
<accession>A0A518XJG7</accession>
<keyword evidence="1" id="KW-0614">Plasmid</keyword>
<geneLocation type="plasmid" evidence="1 2">
    <name>unnamed2</name>
</geneLocation>
<name>A0A518XJG7_9GAMM</name>
<dbReference type="RefSeq" id="WP_145891826.1">
    <property type="nucleotide sequence ID" value="NZ_CP032704.1"/>
</dbReference>
<dbReference type="EMBL" id="CP032704">
    <property type="protein sequence ID" value="QDY44332.1"/>
    <property type="molecule type" value="Genomic_DNA"/>
</dbReference>
<dbReference type="Proteomes" id="UP000319411">
    <property type="component" value="Plasmid unnamed2"/>
</dbReference>
<evidence type="ECO:0000313" key="2">
    <source>
        <dbReference type="Proteomes" id="UP000319411"/>
    </source>
</evidence>
<reference evidence="1 2" key="1">
    <citation type="submission" date="2018-10" db="EMBL/GenBank/DDBJ databases">
        <title>Genome Sequencing of Pantoea dispersa DSM 32899.</title>
        <authorList>
            <person name="Nawrath M."/>
            <person name="Ottenheim C."/>
            <person name="Wilm A."/>
            <person name="Zimmermann W."/>
            <person name="Wu J.C."/>
        </authorList>
    </citation>
    <scope>NUCLEOTIDE SEQUENCE [LARGE SCALE GENOMIC DNA]</scope>
    <source>
        <strain evidence="1 2">DSM 32899</strain>
        <plasmid evidence="1 2">unnamed2</plasmid>
    </source>
</reference>
<dbReference type="OrthoDB" id="6539061at2"/>
<sequence length="97" mass="11333">MRQTELDGKVHFYCCALLALRFAGKYQAVRSPMAQTIFLTRWLSNASSKRLFPRDVEQEIVWLRQRLRHGGPLMNSEQLLLTVYEQARRLRVTPAQA</sequence>